<dbReference type="NCBIfam" id="TIGR00057">
    <property type="entry name" value="L-threonylcarbamoyladenylate synthase"/>
    <property type="match status" value="1"/>
</dbReference>
<feature type="binding site" evidence="14">
    <location>
        <position position="153"/>
    </location>
    <ligand>
        <name>ATP</name>
        <dbReference type="ChEBI" id="CHEBI:30616"/>
    </ligand>
</feature>
<evidence type="ECO:0000256" key="8">
    <source>
        <dbReference type="ARBA" id="ARBA00022695"/>
    </source>
</evidence>
<feature type="binding site" evidence="14">
    <location>
        <position position="143"/>
    </location>
    <ligand>
        <name>L-threonine</name>
        <dbReference type="ChEBI" id="CHEBI:57926"/>
    </ligand>
</feature>
<feature type="binding site" evidence="14">
    <location>
        <position position="59"/>
    </location>
    <ligand>
        <name>ATP</name>
        <dbReference type="ChEBI" id="CHEBI:30616"/>
    </ligand>
</feature>
<keyword evidence="5 13" id="KW-0963">Cytoplasm</keyword>
<dbReference type="InterPro" id="IPR006070">
    <property type="entry name" value="Sua5-like_dom"/>
</dbReference>
<gene>
    <name evidence="16" type="primary">ywlC</name>
    <name evidence="16" type="ORF">BOA8489_02790</name>
</gene>
<feature type="binding site" evidence="14">
    <location>
        <position position="36"/>
    </location>
    <ligand>
        <name>L-threonine</name>
        <dbReference type="ChEBI" id="CHEBI:57926"/>
    </ligand>
</feature>
<dbReference type="InterPro" id="IPR017945">
    <property type="entry name" value="DHBP_synth_RibB-like_a/b_dom"/>
</dbReference>
<feature type="binding site" evidence="14">
    <location>
        <position position="145"/>
    </location>
    <ligand>
        <name>ATP</name>
        <dbReference type="ChEBI" id="CHEBI:30616"/>
    </ligand>
</feature>
<dbReference type="GO" id="GO:0008033">
    <property type="term" value="P:tRNA processing"/>
    <property type="evidence" value="ECO:0007669"/>
    <property type="project" value="UniProtKB-KW"/>
</dbReference>
<keyword evidence="9 13" id="KW-0547">Nucleotide-binding</keyword>
<keyword evidence="7 13" id="KW-0819">tRNA processing</keyword>
<dbReference type="GO" id="GO:0006450">
    <property type="term" value="P:regulation of translational fidelity"/>
    <property type="evidence" value="ECO:0007669"/>
    <property type="project" value="TreeGrafter"/>
</dbReference>
<dbReference type="Gene3D" id="3.90.870.10">
    <property type="entry name" value="DHBP synthase"/>
    <property type="match status" value="1"/>
</dbReference>
<evidence type="ECO:0000256" key="9">
    <source>
        <dbReference type="ARBA" id="ARBA00022741"/>
    </source>
</evidence>
<dbReference type="PIRSF" id="PIRSF004930">
    <property type="entry name" value="Tln_factor_SUA5"/>
    <property type="match status" value="1"/>
</dbReference>
<keyword evidence="6 13" id="KW-0808">Transferase</keyword>
<name>A0A238J2V5_9RHOB</name>
<dbReference type="OrthoDB" id="9814580at2"/>
<reference evidence="16 17" key="1">
    <citation type="submission" date="2017-05" db="EMBL/GenBank/DDBJ databases">
        <authorList>
            <person name="Song R."/>
            <person name="Chenine A.L."/>
            <person name="Ruprecht R.M."/>
        </authorList>
    </citation>
    <scope>NUCLEOTIDE SEQUENCE [LARGE SCALE GENOMIC DNA]</scope>
    <source>
        <strain evidence="16 17">CECT 8489</strain>
    </source>
</reference>
<dbReference type="AlphaFoldDB" id="A0A238J2V5"/>
<evidence type="ECO:0000256" key="6">
    <source>
        <dbReference type="ARBA" id="ARBA00022679"/>
    </source>
</evidence>
<dbReference type="InterPro" id="IPR010923">
    <property type="entry name" value="T(6)A37_SUA5"/>
</dbReference>
<feature type="binding site" evidence="14">
    <location>
        <position position="63"/>
    </location>
    <ligand>
        <name>ATP</name>
        <dbReference type="ChEBI" id="CHEBI:30616"/>
    </ligand>
</feature>
<feature type="binding site" evidence="14">
    <location>
        <position position="196"/>
    </location>
    <ligand>
        <name>ATP</name>
        <dbReference type="ChEBI" id="CHEBI:30616"/>
    </ligand>
</feature>
<dbReference type="GO" id="GO:0003725">
    <property type="term" value="F:double-stranded RNA binding"/>
    <property type="evidence" value="ECO:0007669"/>
    <property type="project" value="UniProtKB-UniRule"/>
</dbReference>
<feature type="binding site" evidence="14">
    <location>
        <position position="68"/>
    </location>
    <ligand>
        <name>L-threonine</name>
        <dbReference type="ChEBI" id="CHEBI:57926"/>
    </ligand>
</feature>
<evidence type="ECO:0000256" key="7">
    <source>
        <dbReference type="ARBA" id="ARBA00022694"/>
    </source>
</evidence>
<dbReference type="PANTHER" id="PTHR17490">
    <property type="entry name" value="SUA5"/>
    <property type="match status" value="1"/>
</dbReference>
<evidence type="ECO:0000256" key="11">
    <source>
        <dbReference type="ARBA" id="ARBA00029774"/>
    </source>
</evidence>
<evidence type="ECO:0000256" key="10">
    <source>
        <dbReference type="ARBA" id="ARBA00022840"/>
    </source>
</evidence>
<dbReference type="Gene3D" id="3.40.50.11030">
    <property type="entry name" value="Threonylcarbamoyl-AMP synthase, C-terminal domain"/>
    <property type="match status" value="1"/>
</dbReference>
<comment type="subcellular location">
    <subcellularLocation>
        <location evidence="1 13">Cytoplasm</location>
    </subcellularLocation>
</comment>
<evidence type="ECO:0000256" key="14">
    <source>
        <dbReference type="PIRSR" id="PIRSR004930-1"/>
    </source>
</evidence>
<dbReference type="GO" id="GO:0005737">
    <property type="term" value="C:cytoplasm"/>
    <property type="evidence" value="ECO:0007669"/>
    <property type="project" value="UniProtKB-SubCell"/>
</dbReference>
<keyword evidence="8 13" id="KW-0548">Nucleotidyltransferase</keyword>
<evidence type="ECO:0000259" key="15">
    <source>
        <dbReference type="PROSITE" id="PS51163"/>
    </source>
</evidence>
<dbReference type="RefSeq" id="WP_093974730.1">
    <property type="nucleotide sequence ID" value="NZ_FXXQ01000009.1"/>
</dbReference>
<dbReference type="GO" id="GO:0005524">
    <property type="term" value="F:ATP binding"/>
    <property type="evidence" value="ECO:0007669"/>
    <property type="project" value="UniProtKB-UniRule"/>
</dbReference>
<dbReference type="EMBL" id="FXXQ01000009">
    <property type="protein sequence ID" value="SMX24663.1"/>
    <property type="molecule type" value="Genomic_DNA"/>
</dbReference>
<dbReference type="InterPro" id="IPR050156">
    <property type="entry name" value="TC-AMP_synthase_SUA5"/>
</dbReference>
<proteinExistence type="inferred from homology"/>
<dbReference type="PANTHER" id="PTHR17490:SF16">
    <property type="entry name" value="THREONYLCARBAMOYL-AMP SYNTHASE"/>
    <property type="match status" value="1"/>
</dbReference>
<evidence type="ECO:0000256" key="4">
    <source>
        <dbReference type="ARBA" id="ARBA00015492"/>
    </source>
</evidence>
<feature type="binding site" evidence="14">
    <location>
        <position position="232"/>
    </location>
    <ligand>
        <name>ATP</name>
        <dbReference type="ChEBI" id="CHEBI:30616"/>
    </ligand>
</feature>
<feature type="domain" description="YrdC-like" evidence="15">
    <location>
        <begin position="14"/>
        <end position="200"/>
    </location>
</feature>
<evidence type="ECO:0000256" key="5">
    <source>
        <dbReference type="ARBA" id="ARBA00022490"/>
    </source>
</evidence>
<evidence type="ECO:0000256" key="2">
    <source>
        <dbReference type="ARBA" id="ARBA00007663"/>
    </source>
</evidence>
<evidence type="ECO:0000256" key="12">
    <source>
        <dbReference type="ARBA" id="ARBA00048366"/>
    </source>
</evidence>
<dbReference type="InterPro" id="IPR038385">
    <property type="entry name" value="Sua5/YwlC_C"/>
</dbReference>
<evidence type="ECO:0000256" key="1">
    <source>
        <dbReference type="ARBA" id="ARBA00004496"/>
    </source>
</evidence>
<keyword evidence="17" id="KW-1185">Reference proteome</keyword>
<organism evidence="16 17">
    <name type="scientific">Boseongicola aestuarii</name>
    <dbReference type="NCBI Taxonomy" id="1470561"/>
    <lineage>
        <taxon>Bacteria</taxon>
        <taxon>Pseudomonadati</taxon>
        <taxon>Pseudomonadota</taxon>
        <taxon>Alphaproteobacteria</taxon>
        <taxon>Rhodobacterales</taxon>
        <taxon>Paracoccaceae</taxon>
        <taxon>Boseongicola</taxon>
    </lineage>
</organism>
<evidence type="ECO:0000256" key="13">
    <source>
        <dbReference type="PIRNR" id="PIRNR004930"/>
    </source>
</evidence>
<evidence type="ECO:0000256" key="3">
    <source>
        <dbReference type="ARBA" id="ARBA00012584"/>
    </source>
</evidence>
<sequence length="316" mass="32576">MNETVETRILGTSQAEIAEAGQRLADGELVAFPTETVYGLGADATNDLAVAGIFAAKGRPSFNPLIAHVADLRAAETLCDFNEDALRLAATFWPGALTLVLPLKPNTRVSKLVTAGGAHLALRVPSSPIATALLQAAKTPIAAPSANPSGKISPTTAAHVLNGLSGRIDAVIDAGPCPVGLESTIVGFDEGPVLLRAGGIPAEAIEACLGTKLRTHTEKGMPTAPGQLASHYAPKSRVRLNATKPEAEEFHIGFGPIDGDISLSRNGDLQEAAAHLFEALHIADATGRAICVAPVPNTGLGRAINDRLTRAAAPRN</sequence>
<dbReference type="Pfam" id="PF03481">
    <property type="entry name" value="Sua5_C"/>
    <property type="match status" value="1"/>
</dbReference>
<dbReference type="Pfam" id="PF01300">
    <property type="entry name" value="Sua5_yciO_yrdC"/>
    <property type="match status" value="1"/>
</dbReference>
<dbReference type="GO" id="GO:0061710">
    <property type="term" value="F:L-threonylcarbamoyladenylate synthase"/>
    <property type="evidence" value="ECO:0007669"/>
    <property type="project" value="UniProtKB-EC"/>
</dbReference>
<comment type="catalytic activity">
    <reaction evidence="12 13">
        <text>L-threonine + hydrogencarbonate + ATP = L-threonylcarbamoyladenylate + diphosphate + H2O</text>
        <dbReference type="Rhea" id="RHEA:36407"/>
        <dbReference type="ChEBI" id="CHEBI:15377"/>
        <dbReference type="ChEBI" id="CHEBI:17544"/>
        <dbReference type="ChEBI" id="CHEBI:30616"/>
        <dbReference type="ChEBI" id="CHEBI:33019"/>
        <dbReference type="ChEBI" id="CHEBI:57926"/>
        <dbReference type="ChEBI" id="CHEBI:73682"/>
        <dbReference type="EC" id="2.7.7.87"/>
    </reaction>
</comment>
<dbReference type="SUPFAM" id="SSF55821">
    <property type="entry name" value="YrdC/RibB"/>
    <property type="match status" value="1"/>
</dbReference>
<feature type="binding site" evidence="14">
    <location>
        <position position="123"/>
    </location>
    <ligand>
        <name>L-threonine</name>
        <dbReference type="ChEBI" id="CHEBI:57926"/>
    </ligand>
</feature>
<dbReference type="Proteomes" id="UP000201838">
    <property type="component" value="Unassembled WGS sequence"/>
</dbReference>
<comment type="function">
    <text evidence="13">Required for the formation of a threonylcarbamoyl group on adenosine at position 37 (t(6)A37) in tRNAs that read codons beginning with adenine.</text>
</comment>
<evidence type="ECO:0000313" key="16">
    <source>
        <dbReference type="EMBL" id="SMX24663.1"/>
    </source>
</evidence>
<dbReference type="InterPro" id="IPR005145">
    <property type="entry name" value="Sua5_C"/>
</dbReference>
<accession>A0A238J2V5</accession>
<comment type="similarity">
    <text evidence="2 13">Belongs to the SUA5 family.</text>
</comment>
<evidence type="ECO:0000313" key="17">
    <source>
        <dbReference type="Proteomes" id="UP000201838"/>
    </source>
</evidence>
<dbReference type="GO" id="GO:0000049">
    <property type="term" value="F:tRNA binding"/>
    <property type="evidence" value="ECO:0007669"/>
    <property type="project" value="TreeGrafter"/>
</dbReference>
<protein>
    <recommendedName>
        <fullName evidence="4 13">Threonylcarbamoyl-AMP synthase</fullName>
        <shortName evidence="13">TC-AMP synthase</shortName>
        <ecNumber evidence="3 13">2.7.7.87</ecNumber>
    </recommendedName>
    <alternativeName>
        <fullName evidence="11 13">L-threonylcarbamoyladenylate synthase</fullName>
    </alternativeName>
</protein>
<feature type="binding site" evidence="14">
    <location>
        <position position="183"/>
    </location>
    <ligand>
        <name>L-threonine</name>
        <dbReference type="ChEBI" id="CHEBI:57926"/>
    </ligand>
</feature>
<dbReference type="PROSITE" id="PS51163">
    <property type="entry name" value="YRDC"/>
    <property type="match status" value="1"/>
</dbReference>
<keyword evidence="10 13" id="KW-0067">ATP-binding</keyword>
<dbReference type="EC" id="2.7.7.87" evidence="3 13"/>